<sequence length="161" mass="17606">MGKAFIALLVALSVYSGLVFKLSGIGGNTKAVTAMTEGAEIKGRALLLTNQIQHCASLYQGDNATSYHPMYPAAVDKTALTDLTCPGAPDTFQLWGHRPTGLSGFKPWSYENDELGIRLYLEAEKDTTRTQRILRDAQLFLGEQAQVNDAILTVWLLKENS</sequence>
<dbReference type="EMBL" id="FLYE01000047">
    <property type="protein sequence ID" value="SCA58097.1"/>
    <property type="molecule type" value="Genomic_DNA"/>
</dbReference>
<reference evidence="1 2" key="1">
    <citation type="submission" date="2016-07" db="EMBL/GenBank/DDBJ databases">
        <authorList>
            <person name="Lefevre C.T."/>
        </authorList>
    </citation>
    <scope>NUCLEOTIDE SEQUENCE [LARGE SCALE GENOMIC DNA]</scope>
    <source>
        <strain evidence="1">PR1</strain>
    </source>
</reference>
<name>A0A1C3RLF7_9PROT</name>
<organism evidence="1 2">
    <name type="scientific">Candidatus Terasakiella magnetica</name>
    <dbReference type="NCBI Taxonomy" id="1867952"/>
    <lineage>
        <taxon>Bacteria</taxon>
        <taxon>Pseudomonadati</taxon>
        <taxon>Pseudomonadota</taxon>
        <taxon>Alphaproteobacteria</taxon>
        <taxon>Rhodospirillales</taxon>
        <taxon>Terasakiellaceae</taxon>
        <taxon>Terasakiella</taxon>
    </lineage>
</organism>
<gene>
    <name evidence="1" type="ORF">MTBPR1_80151</name>
</gene>
<protein>
    <submittedName>
        <fullName evidence="1">Uncharacterized protein</fullName>
    </submittedName>
</protein>
<evidence type="ECO:0000313" key="1">
    <source>
        <dbReference type="EMBL" id="SCA58097.1"/>
    </source>
</evidence>
<dbReference type="RefSeq" id="WP_069190090.1">
    <property type="nucleotide sequence ID" value="NZ_FLYE01000047.1"/>
</dbReference>
<dbReference type="OrthoDB" id="9129406at2"/>
<dbReference type="STRING" id="1867952.MTBPR1_80151"/>
<accession>A0A1C3RLF7</accession>
<evidence type="ECO:0000313" key="2">
    <source>
        <dbReference type="Proteomes" id="UP000231658"/>
    </source>
</evidence>
<dbReference type="Proteomes" id="UP000231658">
    <property type="component" value="Unassembled WGS sequence"/>
</dbReference>
<proteinExistence type="predicted"/>
<dbReference type="AlphaFoldDB" id="A0A1C3RLF7"/>
<keyword evidence="2" id="KW-1185">Reference proteome</keyword>